<dbReference type="RefSeq" id="WP_386417183.1">
    <property type="nucleotide sequence ID" value="NZ_JBHSZO010000035.1"/>
</dbReference>
<proteinExistence type="predicted"/>
<dbReference type="Gene3D" id="3.30.565.10">
    <property type="entry name" value="Histidine kinase-like ATPase, C-terminal domain"/>
    <property type="match status" value="1"/>
</dbReference>
<feature type="domain" description="PPM-type phosphatase" evidence="2">
    <location>
        <begin position="404"/>
        <end position="645"/>
    </location>
</feature>
<accession>A0ABW2GIE5</accession>
<keyword evidence="1" id="KW-0378">Hydrolase</keyword>
<protein>
    <submittedName>
        <fullName evidence="3">SpoIIE family protein phosphatase</fullName>
    </submittedName>
</protein>
<dbReference type="InterPro" id="IPR001932">
    <property type="entry name" value="PPM-type_phosphatase-like_dom"/>
</dbReference>
<dbReference type="InterPro" id="IPR036457">
    <property type="entry name" value="PPM-type-like_dom_sf"/>
</dbReference>
<keyword evidence="4" id="KW-1185">Reference proteome</keyword>
<dbReference type="Pfam" id="PF07228">
    <property type="entry name" value="SpoIIE"/>
    <property type="match status" value="1"/>
</dbReference>
<organism evidence="3 4">
    <name type="scientific">Streptomyces polyrhachis</name>
    <dbReference type="NCBI Taxonomy" id="1282885"/>
    <lineage>
        <taxon>Bacteria</taxon>
        <taxon>Bacillati</taxon>
        <taxon>Actinomycetota</taxon>
        <taxon>Actinomycetes</taxon>
        <taxon>Kitasatosporales</taxon>
        <taxon>Streptomycetaceae</taxon>
        <taxon>Streptomyces</taxon>
    </lineage>
</organism>
<evidence type="ECO:0000256" key="1">
    <source>
        <dbReference type="ARBA" id="ARBA00022801"/>
    </source>
</evidence>
<dbReference type="SUPFAM" id="SSF55874">
    <property type="entry name" value="ATPase domain of HSP90 chaperone/DNA topoisomerase II/histidine kinase"/>
    <property type="match status" value="1"/>
</dbReference>
<dbReference type="InterPro" id="IPR036890">
    <property type="entry name" value="HATPase_C_sf"/>
</dbReference>
<reference evidence="4" key="1">
    <citation type="journal article" date="2019" name="Int. J. Syst. Evol. Microbiol.">
        <title>The Global Catalogue of Microorganisms (GCM) 10K type strain sequencing project: providing services to taxonomists for standard genome sequencing and annotation.</title>
        <authorList>
            <consortium name="The Broad Institute Genomics Platform"/>
            <consortium name="The Broad Institute Genome Sequencing Center for Infectious Disease"/>
            <person name="Wu L."/>
            <person name="Ma J."/>
        </authorList>
    </citation>
    <scope>NUCLEOTIDE SEQUENCE [LARGE SCALE GENOMIC DNA]</scope>
    <source>
        <strain evidence="4">CGMCC 1.13681</strain>
    </source>
</reference>
<dbReference type="EMBL" id="JBHSZO010000035">
    <property type="protein sequence ID" value="MFC7220483.1"/>
    <property type="molecule type" value="Genomic_DNA"/>
</dbReference>
<dbReference type="InterPro" id="IPR003594">
    <property type="entry name" value="HATPase_dom"/>
</dbReference>
<dbReference type="Gene3D" id="3.60.40.10">
    <property type="entry name" value="PPM-type phosphatase domain"/>
    <property type="match status" value="1"/>
</dbReference>
<sequence>MRVGSTPLRSDRCDLREATTALRGDETAATTARAFVRATLYDWRARDDGHRLGAEVIDDALLLTSELVTNAVLHARTDVEIRLRLAPGADCGPGPTEEHGPALVGEVRDGQGALGVPGAEGPAAVVEERSRRGIGLRVVAELADSWGVVYRRSGKTVWFRLALTGAPWDGGEAVQGSWEQGDAPRLVAPRHVPPVHPSSHAYAQETAVQVRRQHGHAAAGYSFLAETSDILTGQFDEELVASLAAQLLVPRFADWAAIWLEDPGGAGASPGRPRLAQVWHLREDRIDGVRDSLERWSPKPPHGERAAVVHCGDGLAGVREALGGSAVVCRLVAGGRRVGAVALGRSGPEGHAAPSGEVPDVIEEFARRVAHALTAARRYTRQETISTVLQRALLPSGVPKPPGLDVHVVYEPADHAWAGGDFWDLFPIGDGRWCFALGDVCGNGPEAAVVTGLARPVLRLLGREGCSVAEVLRRLNRTLAQDAVVAVGAAAAAVSGHLPSTPSAPDSAKFLSLLYGELLPYGEGRGGAHCTLASAGHPLPLVLSPDGKVRTVASPQVLLGVVEDARYGAESFDLAAGDTLLCVTDGVTEHRSGKRLFDDNDGLAAALAGCTGLTAAGVAARIRQAVHTFGPTPPEDDLAMLVVRAE</sequence>
<dbReference type="SMART" id="SM00331">
    <property type="entry name" value="PP2C_SIG"/>
    <property type="match status" value="1"/>
</dbReference>
<gene>
    <name evidence="3" type="ORF">ACFQLX_20295</name>
</gene>
<name>A0ABW2GIE5_9ACTN</name>
<evidence type="ECO:0000313" key="4">
    <source>
        <dbReference type="Proteomes" id="UP001596413"/>
    </source>
</evidence>
<dbReference type="PANTHER" id="PTHR43156">
    <property type="entry name" value="STAGE II SPORULATION PROTEIN E-RELATED"/>
    <property type="match status" value="1"/>
</dbReference>
<comment type="caution">
    <text evidence="3">The sequence shown here is derived from an EMBL/GenBank/DDBJ whole genome shotgun (WGS) entry which is preliminary data.</text>
</comment>
<dbReference type="PANTHER" id="PTHR43156:SF2">
    <property type="entry name" value="STAGE II SPORULATION PROTEIN E"/>
    <property type="match status" value="1"/>
</dbReference>
<dbReference type="Proteomes" id="UP001596413">
    <property type="component" value="Unassembled WGS sequence"/>
</dbReference>
<dbReference type="InterPro" id="IPR052016">
    <property type="entry name" value="Bact_Sigma-Reg"/>
</dbReference>
<evidence type="ECO:0000313" key="3">
    <source>
        <dbReference type="EMBL" id="MFC7220483.1"/>
    </source>
</evidence>
<evidence type="ECO:0000259" key="2">
    <source>
        <dbReference type="SMART" id="SM00331"/>
    </source>
</evidence>
<dbReference type="CDD" id="cd16936">
    <property type="entry name" value="HATPase_RsbW-like"/>
    <property type="match status" value="1"/>
</dbReference>
<dbReference type="Pfam" id="PF13581">
    <property type="entry name" value="HATPase_c_2"/>
    <property type="match status" value="1"/>
</dbReference>